<evidence type="ECO:0000313" key="1">
    <source>
        <dbReference type="EMBL" id="KAH7175715.1"/>
    </source>
</evidence>
<dbReference type="AlphaFoldDB" id="A0A9P9FS76"/>
<keyword evidence="2" id="KW-1185">Reference proteome</keyword>
<protein>
    <submittedName>
        <fullName evidence="1">Uncharacterized protein</fullName>
    </submittedName>
</protein>
<organism evidence="1 2">
    <name type="scientific">Dactylonectria macrodidyma</name>
    <dbReference type="NCBI Taxonomy" id="307937"/>
    <lineage>
        <taxon>Eukaryota</taxon>
        <taxon>Fungi</taxon>
        <taxon>Dikarya</taxon>
        <taxon>Ascomycota</taxon>
        <taxon>Pezizomycotina</taxon>
        <taxon>Sordariomycetes</taxon>
        <taxon>Hypocreomycetidae</taxon>
        <taxon>Hypocreales</taxon>
        <taxon>Nectriaceae</taxon>
        <taxon>Dactylonectria</taxon>
    </lineage>
</organism>
<evidence type="ECO:0000313" key="2">
    <source>
        <dbReference type="Proteomes" id="UP000738349"/>
    </source>
</evidence>
<reference evidence="1" key="1">
    <citation type="journal article" date="2021" name="Nat. Commun.">
        <title>Genetic determinants of endophytism in the Arabidopsis root mycobiome.</title>
        <authorList>
            <person name="Mesny F."/>
            <person name="Miyauchi S."/>
            <person name="Thiergart T."/>
            <person name="Pickel B."/>
            <person name="Atanasova L."/>
            <person name="Karlsson M."/>
            <person name="Huettel B."/>
            <person name="Barry K.W."/>
            <person name="Haridas S."/>
            <person name="Chen C."/>
            <person name="Bauer D."/>
            <person name="Andreopoulos W."/>
            <person name="Pangilinan J."/>
            <person name="LaButti K."/>
            <person name="Riley R."/>
            <person name="Lipzen A."/>
            <person name="Clum A."/>
            <person name="Drula E."/>
            <person name="Henrissat B."/>
            <person name="Kohler A."/>
            <person name="Grigoriev I.V."/>
            <person name="Martin F.M."/>
            <person name="Hacquard S."/>
        </authorList>
    </citation>
    <scope>NUCLEOTIDE SEQUENCE</scope>
    <source>
        <strain evidence="1">MPI-CAGE-AT-0147</strain>
    </source>
</reference>
<gene>
    <name evidence="1" type="ORF">EDB81DRAFT_770710</name>
</gene>
<name>A0A9P9FS76_9HYPO</name>
<proteinExistence type="predicted"/>
<accession>A0A9P9FS76</accession>
<dbReference type="EMBL" id="JAGMUV010000001">
    <property type="protein sequence ID" value="KAH7175715.1"/>
    <property type="molecule type" value="Genomic_DNA"/>
</dbReference>
<sequence>MLLAAETRRFWWVVVYLGARMGNGSQSGLGWERFRIFGVGRTEPVEPKCMRLAGATGGRLRFACQMADGRIEGLLIWVVRGMEEPGEAAWLARSLSARVTKNTPPAGDYAMGRFLNGKEEPKVTAWSFEVPDPKKRTNPNTAEMHA</sequence>
<dbReference type="Proteomes" id="UP000738349">
    <property type="component" value="Unassembled WGS sequence"/>
</dbReference>
<comment type="caution">
    <text evidence="1">The sequence shown here is derived from an EMBL/GenBank/DDBJ whole genome shotgun (WGS) entry which is preliminary data.</text>
</comment>